<comment type="function">
    <text evidence="10">Involved in the gluconeogenesis. Catalyzes the conversion of oxaloacetate (OAA) to phosphoenolpyruvate (PEP) through direct phosphoryl transfer between the nucleoside triphosphate and OAA.</text>
</comment>
<dbReference type="Pfam" id="PF01293">
    <property type="entry name" value="PEPCK_ATP"/>
    <property type="match status" value="1"/>
</dbReference>
<reference evidence="11 12" key="1">
    <citation type="submission" date="2023-02" db="EMBL/GenBank/DDBJ databases">
        <title>Genome sequence of Lentisphaera profundi SAORIC-696.</title>
        <authorList>
            <person name="Kim e."/>
            <person name="Cho J.-C."/>
            <person name="Choi A."/>
            <person name="Kang I."/>
        </authorList>
    </citation>
    <scope>NUCLEOTIDE SEQUENCE [LARGE SCALE GENOMIC DNA]</scope>
    <source>
        <strain evidence="11 12">SAORIC-696</strain>
    </source>
</reference>
<evidence type="ECO:0000313" key="12">
    <source>
        <dbReference type="Proteomes" id="UP001214250"/>
    </source>
</evidence>
<feature type="binding site" evidence="10">
    <location>
        <position position="188"/>
    </location>
    <ligand>
        <name>Mn(2+)</name>
        <dbReference type="ChEBI" id="CHEBI:29035"/>
    </ligand>
</feature>
<evidence type="ECO:0000256" key="9">
    <source>
        <dbReference type="ARBA" id="ARBA00047371"/>
    </source>
</evidence>
<keyword evidence="10" id="KW-0963">Cytoplasm</keyword>
<keyword evidence="10" id="KW-0479">Metal-binding</keyword>
<comment type="similarity">
    <text evidence="2 10">Belongs to the phosphoenolpyruvate carboxykinase (ATP) family.</text>
</comment>
<dbReference type="PROSITE" id="PS00532">
    <property type="entry name" value="PEPCK_ATP"/>
    <property type="match status" value="1"/>
</dbReference>
<dbReference type="NCBIfam" id="NF006821">
    <property type="entry name" value="PRK09344.1-3"/>
    <property type="match status" value="1"/>
</dbReference>
<dbReference type="Gene3D" id="3.90.228.20">
    <property type="match status" value="1"/>
</dbReference>
<dbReference type="InterPro" id="IPR013035">
    <property type="entry name" value="PEP_carboxykinase_C"/>
</dbReference>
<feature type="binding site" evidence="10">
    <location>
        <begin position="428"/>
        <end position="429"/>
    </location>
    <ligand>
        <name>ATP</name>
        <dbReference type="ChEBI" id="CHEBI:30616"/>
    </ligand>
</feature>
<dbReference type="HAMAP" id="MF_00453">
    <property type="entry name" value="PEPCK_ATP"/>
    <property type="match status" value="1"/>
</dbReference>
<dbReference type="InterPro" id="IPR008210">
    <property type="entry name" value="PEP_carboxykinase_N"/>
</dbReference>
<feature type="binding site" evidence="10">
    <location>
        <position position="188"/>
    </location>
    <ligand>
        <name>ATP</name>
        <dbReference type="ChEBI" id="CHEBI:30616"/>
    </ligand>
</feature>
<evidence type="ECO:0000313" key="11">
    <source>
        <dbReference type="EMBL" id="WDE98741.1"/>
    </source>
</evidence>
<keyword evidence="5 10" id="KW-0547">Nucleotide-binding</keyword>
<dbReference type="Gene3D" id="2.170.8.10">
    <property type="entry name" value="Phosphoenolpyruvate Carboxykinase, domain 2"/>
    <property type="match status" value="1"/>
</dbReference>
<feature type="binding site" evidence="10">
    <location>
        <position position="244"/>
    </location>
    <ligand>
        <name>Mn(2+)</name>
        <dbReference type="ChEBI" id="CHEBI:29035"/>
    </ligand>
</feature>
<dbReference type="PANTHER" id="PTHR30031:SF0">
    <property type="entry name" value="PHOSPHOENOLPYRUVATE CARBOXYKINASE (ATP)"/>
    <property type="match status" value="1"/>
</dbReference>
<accession>A0ABY7W132</accession>
<keyword evidence="12" id="KW-1185">Reference proteome</keyword>
<feature type="binding site" evidence="10">
    <location>
        <begin position="223"/>
        <end position="231"/>
    </location>
    <ligand>
        <name>ATP</name>
        <dbReference type="ChEBI" id="CHEBI:30616"/>
    </ligand>
</feature>
<gene>
    <name evidence="10 11" type="primary">pckA</name>
    <name evidence="11" type="ORF">PQO03_12935</name>
</gene>
<keyword evidence="6 10" id="KW-0210">Decarboxylase</keyword>
<evidence type="ECO:0000256" key="10">
    <source>
        <dbReference type="HAMAP-Rule" id="MF_00453"/>
    </source>
</evidence>
<feature type="binding site" evidence="10">
    <location>
        <position position="188"/>
    </location>
    <ligand>
        <name>substrate</name>
    </ligand>
</feature>
<dbReference type="Gene3D" id="3.40.449.10">
    <property type="entry name" value="Phosphoenolpyruvate Carboxykinase, domain 1"/>
    <property type="match status" value="1"/>
</dbReference>
<evidence type="ECO:0000256" key="4">
    <source>
        <dbReference type="ARBA" id="ARBA00022432"/>
    </source>
</evidence>
<keyword evidence="7 10" id="KW-0067">ATP-binding</keyword>
<evidence type="ECO:0000256" key="2">
    <source>
        <dbReference type="ARBA" id="ARBA00006052"/>
    </source>
</evidence>
<evidence type="ECO:0000256" key="5">
    <source>
        <dbReference type="ARBA" id="ARBA00022741"/>
    </source>
</evidence>
<dbReference type="EMBL" id="CP117812">
    <property type="protein sequence ID" value="WDE98741.1"/>
    <property type="molecule type" value="Genomic_DNA"/>
</dbReference>
<evidence type="ECO:0000256" key="1">
    <source>
        <dbReference type="ARBA" id="ARBA00004742"/>
    </source>
</evidence>
<comment type="subcellular location">
    <subcellularLocation>
        <location evidence="10">Cytoplasm</location>
    </subcellularLocation>
</comment>
<dbReference type="RefSeq" id="WP_274153610.1">
    <property type="nucleotide sequence ID" value="NZ_CP117812.1"/>
</dbReference>
<feature type="binding site" evidence="10">
    <location>
        <position position="272"/>
    </location>
    <ligand>
        <name>ATP</name>
        <dbReference type="ChEBI" id="CHEBI:30616"/>
    </ligand>
</feature>
<dbReference type="GO" id="GO:0004612">
    <property type="term" value="F:phosphoenolpyruvate carboxykinase (ATP) activity"/>
    <property type="evidence" value="ECO:0007669"/>
    <property type="project" value="UniProtKB-EC"/>
</dbReference>
<dbReference type="EC" id="4.1.1.49" evidence="3 10"/>
<dbReference type="Proteomes" id="UP001214250">
    <property type="component" value="Chromosome 2"/>
</dbReference>
<evidence type="ECO:0000256" key="6">
    <source>
        <dbReference type="ARBA" id="ARBA00022793"/>
    </source>
</evidence>
<feature type="binding site" evidence="10">
    <location>
        <position position="49"/>
    </location>
    <ligand>
        <name>substrate</name>
    </ligand>
</feature>
<feature type="binding site" evidence="10">
    <location>
        <position position="434"/>
    </location>
    <ligand>
        <name>ATP</name>
        <dbReference type="ChEBI" id="CHEBI:30616"/>
    </ligand>
</feature>
<comment type="cofactor">
    <cofactor evidence="10">
        <name>Mn(2+)</name>
        <dbReference type="ChEBI" id="CHEBI:29035"/>
    </cofactor>
    <text evidence="10">Binds 1 Mn(2+) ion per subunit.</text>
</comment>
<evidence type="ECO:0000256" key="3">
    <source>
        <dbReference type="ARBA" id="ARBA00012363"/>
    </source>
</evidence>
<comment type="pathway">
    <text evidence="1 10">Carbohydrate biosynthesis; gluconeogenesis.</text>
</comment>
<feature type="binding site" evidence="10">
    <location>
        <position position="207"/>
    </location>
    <ligand>
        <name>Mn(2+)</name>
        <dbReference type="ChEBI" id="CHEBI:29035"/>
    </ligand>
</feature>
<dbReference type="PIRSF" id="PIRSF006294">
    <property type="entry name" value="PEP_crbxkin"/>
    <property type="match status" value="1"/>
</dbReference>
<feature type="binding site" evidence="10">
    <location>
        <position position="308"/>
    </location>
    <ligand>
        <name>substrate</name>
    </ligand>
</feature>
<feature type="binding site" evidence="10">
    <location>
        <position position="207"/>
    </location>
    <ligand>
        <name>ATP</name>
        <dbReference type="ChEBI" id="CHEBI:30616"/>
    </ligand>
</feature>
<keyword evidence="10" id="KW-0464">Manganese</keyword>
<name>A0ABY7W132_9BACT</name>
<evidence type="ECO:0000256" key="7">
    <source>
        <dbReference type="ARBA" id="ARBA00022840"/>
    </source>
</evidence>
<feature type="binding site" evidence="10">
    <location>
        <position position="308"/>
    </location>
    <ligand>
        <name>ATP</name>
        <dbReference type="ChEBI" id="CHEBI:30616"/>
    </ligand>
</feature>
<keyword evidence="8 10" id="KW-0456">Lyase</keyword>
<organism evidence="11 12">
    <name type="scientific">Lentisphaera profundi</name>
    <dbReference type="NCBI Taxonomy" id="1658616"/>
    <lineage>
        <taxon>Bacteria</taxon>
        <taxon>Pseudomonadati</taxon>
        <taxon>Lentisphaerota</taxon>
        <taxon>Lentisphaeria</taxon>
        <taxon>Lentisphaerales</taxon>
        <taxon>Lentisphaeraceae</taxon>
        <taxon>Lentisphaera</taxon>
    </lineage>
</organism>
<dbReference type="NCBIfam" id="TIGR00224">
    <property type="entry name" value="pckA"/>
    <property type="match status" value="1"/>
</dbReference>
<dbReference type="SUPFAM" id="SSF53795">
    <property type="entry name" value="PEP carboxykinase-like"/>
    <property type="match status" value="1"/>
</dbReference>
<dbReference type="InterPro" id="IPR001272">
    <property type="entry name" value="PEP_carboxykinase_ATP"/>
</dbReference>
<dbReference type="PANTHER" id="PTHR30031">
    <property type="entry name" value="PHOSPHOENOLPYRUVATE CARBOXYKINASE ATP"/>
    <property type="match status" value="1"/>
</dbReference>
<dbReference type="InterPro" id="IPR015994">
    <property type="entry name" value="PEPCK_ATP_CS"/>
</dbReference>
<dbReference type="SUPFAM" id="SSF68923">
    <property type="entry name" value="PEP carboxykinase N-terminal domain"/>
    <property type="match status" value="1"/>
</dbReference>
<feature type="binding site" evidence="10">
    <location>
        <position position="182"/>
    </location>
    <ligand>
        <name>substrate</name>
    </ligand>
</feature>
<protein>
    <recommendedName>
        <fullName evidence="3 10">Phosphoenolpyruvate carboxykinase (ATP)</fullName>
        <shortName evidence="10">PCK</shortName>
        <shortName evidence="10">PEP carboxykinase</shortName>
        <shortName evidence="10">PEPCK</shortName>
        <ecNumber evidence="3 10">4.1.1.49</ecNumber>
    </recommendedName>
</protein>
<comment type="catalytic activity">
    <reaction evidence="9 10">
        <text>oxaloacetate + ATP = phosphoenolpyruvate + ADP + CO2</text>
        <dbReference type="Rhea" id="RHEA:18617"/>
        <dbReference type="ChEBI" id="CHEBI:16452"/>
        <dbReference type="ChEBI" id="CHEBI:16526"/>
        <dbReference type="ChEBI" id="CHEBI:30616"/>
        <dbReference type="ChEBI" id="CHEBI:58702"/>
        <dbReference type="ChEBI" id="CHEBI:456216"/>
        <dbReference type="EC" id="4.1.1.49"/>
    </reaction>
</comment>
<dbReference type="NCBIfam" id="NF006820">
    <property type="entry name" value="PRK09344.1-2"/>
    <property type="match status" value="1"/>
</dbReference>
<proteinExistence type="inferred from homology"/>
<evidence type="ECO:0000256" key="8">
    <source>
        <dbReference type="ARBA" id="ARBA00023239"/>
    </source>
</evidence>
<keyword evidence="4 10" id="KW-0312">Gluconeogenesis</keyword>
<sequence length="503" mass="56647">MNVNLDFKPRKIYRNLSYEALREHEINNNEGEVTTLGAYTVDTGKFTGRSPKDKFFTPTKDLWIGPVNQEVPLSTWDTLKQRALTHYEGKDIYVSDCYAGAVDNDNRLQVRVISEIAWQSHFCKNMFIRPEENELDDFSPEFTIINACKISADDYKDLGLNSPVFVIFNLEEKMAIIGGTWYGGEMKKGIFSVMHYLLPQKGVLSMHCSANMDSEGHTALFFGLSGTGKTTLSTDPKRQLIGDDEHGWDDEGVFNFEGGCYAKTISLNPEYEPDIYAAIRPNALLENVVLNDDKSVNFDDSSKTKNTRVSYPIEHIDNRVRPISRGNHPEVVIYLCCDAFGVVPPISRLNREQAMEYFIAGYTAKVAGTELGINEPKPDFSPCFGGPFLTLHPRRYADLLGKKLDQHGSRVYLVNTGWVGGPYGIGERISLPLTRKIIDAILDGSIENKGYFTDQSFGLEIPNAIAGVPNEIIHPELAWDNVQHYREEAAKLAKLFKENHDKY</sequence>